<evidence type="ECO:0000256" key="2">
    <source>
        <dbReference type="ARBA" id="ARBA00022801"/>
    </source>
</evidence>
<feature type="short sequence motif" description="GXGXXG" evidence="6">
    <location>
        <begin position="43"/>
        <end position="48"/>
    </location>
</feature>
<feature type="short sequence motif" description="GXSXG" evidence="6">
    <location>
        <begin position="70"/>
        <end position="74"/>
    </location>
</feature>
<dbReference type="InterPro" id="IPR016035">
    <property type="entry name" value="Acyl_Trfase/lysoPLipase"/>
</dbReference>
<feature type="active site" description="Nucleophile" evidence="6">
    <location>
        <position position="72"/>
    </location>
</feature>
<accession>A0ABT7XIL2</accession>
<dbReference type="SUPFAM" id="SSF52151">
    <property type="entry name" value="FabD/lysophospholipase-like"/>
    <property type="match status" value="1"/>
</dbReference>
<feature type="signal peptide" evidence="7">
    <location>
        <begin position="1"/>
        <end position="28"/>
    </location>
</feature>
<keyword evidence="3 6" id="KW-0442">Lipid degradation</keyword>
<keyword evidence="10" id="KW-1185">Reference proteome</keyword>
<dbReference type="Pfam" id="PF01734">
    <property type="entry name" value="Patatin"/>
    <property type="match status" value="1"/>
</dbReference>
<evidence type="ECO:0000259" key="8">
    <source>
        <dbReference type="PROSITE" id="PS51635"/>
    </source>
</evidence>
<reference evidence="9" key="1">
    <citation type="submission" date="2023-06" db="EMBL/GenBank/DDBJ databases">
        <authorList>
            <person name="Zhang S."/>
        </authorList>
    </citation>
    <scope>NUCLEOTIDE SEQUENCE</scope>
    <source>
        <strain evidence="9">SG2303</strain>
    </source>
</reference>
<dbReference type="Proteomes" id="UP001168540">
    <property type="component" value="Unassembled WGS sequence"/>
</dbReference>
<dbReference type="InterPro" id="IPR002641">
    <property type="entry name" value="PNPLA_dom"/>
</dbReference>
<dbReference type="EMBL" id="JAUEDK010000002">
    <property type="protein sequence ID" value="MDN0073568.1"/>
    <property type="molecule type" value="Genomic_DNA"/>
</dbReference>
<dbReference type="Gene3D" id="3.40.1090.10">
    <property type="entry name" value="Cytosolic phospholipase A2 catalytic domain"/>
    <property type="match status" value="2"/>
</dbReference>
<dbReference type="Gene3D" id="2.40.160.50">
    <property type="entry name" value="membrane protein fhac: a member of the omp85/tpsb transporter family"/>
    <property type="match status" value="1"/>
</dbReference>
<feature type="chain" id="PRO_5046863404" evidence="7">
    <location>
        <begin position="29"/>
        <end position="747"/>
    </location>
</feature>
<evidence type="ECO:0000256" key="1">
    <source>
        <dbReference type="ARBA" id="ARBA00004370"/>
    </source>
</evidence>
<keyword evidence="2 6" id="KW-0378">Hydrolase</keyword>
<organism evidence="9 10">
    <name type="scientific">Crenobacter oryzisoli</name>
    <dbReference type="NCBI Taxonomy" id="3056844"/>
    <lineage>
        <taxon>Bacteria</taxon>
        <taxon>Pseudomonadati</taxon>
        <taxon>Pseudomonadota</taxon>
        <taxon>Betaproteobacteria</taxon>
        <taxon>Neisseriales</taxon>
        <taxon>Neisseriaceae</taxon>
        <taxon>Crenobacter</taxon>
    </lineage>
</organism>
<gene>
    <name evidence="9" type="ORF">QU481_01500</name>
</gene>
<dbReference type="InterPro" id="IPR000184">
    <property type="entry name" value="Bac_surfAg_D15"/>
</dbReference>
<feature type="domain" description="PNPLA" evidence="8">
    <location>
        <begin position="39"/>
        <end position="230"/>
    </location>
</feature>
<keyword evidence="7" id="KW-0732">Signal</keyword>
<evidence type="ECO:0000313" key="9">
    <source>
        <dbReference type="EMBL" id="MDN0073568.1"/>
    </source>
</evidence>
<dbReference type="RefSeq" id="WP_289828095.1">
    <property type="nucleotide sequence ID" value="NZ_JAUEDK010000002.1"/>
</dbReference>
<keyword evidence="5" id="KW-0472">Membrane</keyword>
<comment type="caution">
    <text evidence="6">Lacks conserved residue(s) required for the propagation of feature annotation.</text>
</comment>
<evidence type="ECO:0000256" key="3">
    <source>
        <dbReference type="ARBA" id="ARBA00022963"/>
    </source>
</evidence>
<evidence type="ECO:0000256" key="5">
    <source>
        <dbReference type="ARBA" id="ARBA00023136"/>
    </source>
</evidence>
<feature type="active site" description="Proton acceptor" evidence="6">
    <location>
        <position position="217"/>
    </location>
</feature>
<evidence type="ECO:0000256" key="7">
    <source>
        <dbReference type="SAM" id="SignalP"/>
    </source>
</evidence>
<keyword evidence="4 6" id="KW-0443">Lipid metabolism</keyword>
<evidence type="ECO:0000256" key="4">
    <source>
        <dbReference type="ARBA" id="ARBA00023098"/>
    </source>
</evidence>
<dbReference type="PANTHER" id="PTHR14226:SF29">
    <property type="entry name" value="NEUROPATHY TARGET ESTERASE SWS"/>
    <property type="match status" value="1"/>
</dbReference>
<dbReference type="PROSITE" id="PS51635">
    <property type="entry name" value="PNPLA"/>
    <property type="match status" value="1"/>
</dbReference>
<evidence type="ECO:0000256" key="6">
    <source>
        <dbReference type="PROSITE-ProRule" id="PRU01161"/>
    </source>
</evidence>
<evidence type="ECO:0000313" key="10">
    <source>
        <dbReference type="Proteomes" id="UP001168540"/>
    </source>
</evidence>
<dbReference type="InterPro" id="IPR050301">
    <property type="entry name" value="NTE"/>
</dbReference>
<dbReference type="PANTHER" id="PTHR14226">
    <property type="entry name" value="NEUROPATHY TARGET ESTERASE/SWISS CHEESE D.MELANOGASTER"/>
    <property type="match status" value="1"/>
</dbReference>
<protein>
    <submittedName>
        <fullName evidence="9">Patatin-like phospholipase family protein</fullName>
    </submittedName>
</protein>
<dbReference type="CDD" id="cd07205">
    <property type="entry name" value="Pat_PNPLA6_PNPLA7_NTE1_like"/>
    <property type="match status" value="1"/>
</dbReference>
<name>A0ABT7XIL2_9NEIS</name>
<sequence length="747" mass="81478">MSNYLQKPFLTFCLMLLGLGSGMSAWGAGDSPQPPRIGVVLGGGGARGFAHLGVLQELERLKVPISCIAGTSAGALIGGAYASGMSLDELSAKLKVADWDGMLSGKPARADVPYDRKRDDYKNYFDLTFGMRDGQFRLPRSAINSQEIDLYIRNLVRDRTVDSFDKLPIPFRAVATDLVTGDAVVFDRGSLAMAMRSSMAVPGVFDLVEDHGRLLVDGMLARNVPIQDVTTCADRIIVVDVGTPMLKANEINSLLDVISQTTNIAVNRNVQEQMTLLRPSDIVIRPDLNDVSASDFANNQAIIARGKAAVKPFESRLRALSVSDAEYARWHARLLQAPVPEVDEVKVAAGAGTRYGNTKGLTKILNSENGQPQTVDQVQQKLTDLFATGDYDQLSYSLGNHDGRSVMALMPLERSIGPNYFRFGLTLQSSQPGDASFGVLGSHELTWLNSAGATWRNNVEFGQSTLFKSELYQPLWAGSPVFVAGSYRYDSQVLPLFMPGHQHVADLEYDKSRFEGDVGLALGRYGEARLGVYRSHDWLKVKVGSDQVLIGSVPVELPGSAYTESGIRASLVVDQFDNPRWPRAGYYLNSEVDASYYSDNQAQSRTVLSTAEYVKTFGDVTFRLTGKYRGNLAGPRFQSQPQMLGGFLNLSGYQQDELIGDKVALARLMGYWRVSTLPSAIGSGVYAGMSLESGKVWNELWTAQNTSWLPGGTLFLGADTLLGPFFLGMGYAKGGRLTGYMYLGVDY</sequence>
<dbReference type="Pfam" id="PF01103">
    <property type="entry name" value="Omp85"/>
    <property type="match status" value="1"/>
</dbReference>
<comment type="subcellular location">
    <subcellularLocation>
        <location evidence="1">Membrane</location>
    </subcellularLocation>
</comment>
<comment type="caution">
    <text evidence="9">The sequence shown here is derived from an EMBL/GenBank/DDBJ whole genome shotgun (WGS) entry which is preliminary data.</text>
</comment>
<proteinExistence type="predicted"/>